<comment type="catalytic activity">
    <reaction evidence="10">
        <text>L-tyrosine + O2 = L-dopaquinone + H2O</text>
        <dbReference type="Rhea" id="RHEA:18117"/>
        <dbReference type="ChEBI" id="CHEBI:15377"/>
        <dbReference type="ChEBI" id="CHEBI:15379"/>
        <dbReference type="ChEBI" id="CHEBI:57924"/>
        <dbReference type="ChEBI" id="CHEBI:58315"/>
        <dbReference type="EC" id="1.14.18.1"/>
    </reaction>
</comment>
<organism evidence="13 14">
    <name type="scientific">Orbilia ellipsospora</name>
    <dbReference type="NCBI Taxonomy" id="2528407"/>
    <lineage>
        <taxon>Eukaryota</taxon>
        <taxon>Fungi</taxon>
        <taxon>Dikarya</taxon>
        <taxon>Ascomycota</taxon>
        <taxon>Pezizomycotina</taxon>
        <taxon>Orbiliomycetes</taxon>
        <taxon>Orbiliales</taxon>
        <taxon>Orbiliaceae</taxon>
        <taxon>Orbilia</taxon>
    </lineage>
</organism>
<feature type="domain" description="Tyrosinase copper-binding" evidence="12">
    <location>
        <begin position="320"/>
        <end position="331"/>
    </location>
</feature>
<comment type="caution">
    <text evidence="13">The sequence shown here is derived from an EMBL/GenBank/DDBJ whole genome shotgun (WGS) entry which is preliminary data.</text>
</comment>
<evidence type="ECO:0000256" key="4">
    <source>
        <dbReference type="ARBA" id="ARBA00022723"/>
    </source>
</evidence>
<dbReference type="PANTHER" id="PTHR11474">
    <property type="entry name" value="TYROSINASE FAMILY MEMBER"/>
    <property type="match status" value="1"/>
</dbReference>
<dbReference type="GO" id="GO:0042438">
    <property type="term" value="P:melanin biosynthetic process"/>
    <property type="evidence" value="ECO:0007669"/>
    <property type="project" value="UniProtKB-KW"/>
</dbReference>
<protein>
    <recommendedName>
        <fullName evidence="3">tyrosinase</fullName>
        <ecNumber evidence="3">1.14.18.1</ecNumber>
    </recommendedName>
</protein>
<dbReference type="PANTHER" id="PTHR11474:SF76">
    <property type="entry name" value="SHKT DOMAIN-CONTAINING PROTEIN"/>
    <property type="match status" value="1"/>
</dbReference>
<dbReference type="InterPro" id="IPR041640">
    <property type="entry name" value="Tyrosinase_C"/>
</dbReference>
<evidence type="ECO:0000256" key="7">
    <source>
        <dbReference type="ARBA" id="ARBA00023033"/>
    </source>
</evidence>
<dbReference type="GO" id="GO:0046872">
    <property type="term" value="F:metal ion binding"/>
    <property type="evidence" value="ECO:0007669"/>
    <property type="project" value="UniProtKB-KW"/>
</dbReference>
<dbReference type="GO" id="GO:0004503">
    <property type="term" value="F:tyrosinase activity"/>
    <property type="evidence" value="ECO:0007669"/>
    <property type="project" value="UniProtKB-EC"/>
</dbReference>
<evidence type="ECO:0000256" key="5">
    <source>
        <dbReference type="ARBA" id="ARBA00023002"/>
    </source>
</evidence>
<evidence type="ECO:0000256" key="10">
    <source>
        <dbReference type="ARBA" id="ARBA00048881"/>
    </source>
</evidence>
<dbReference type="EMBL" id="JAVHJO010000003">
    <property type="protein sequence ID" value="KAK6541879.1"/>
    <property type="molecule type" value="Genomic_DNA"/>
</dbReference>
<evidence type="ECO:0000256" key="6">
    <source>
        <dbReference type="ARBA" id="ARBA00023008"/>
    </source>
</evidence>
<evidence type="ECO:0000256" key="9">
    <source>
        <dbReference type="ARBA" id="ARBA00048233"/>
    </source>
</evidence>
<feature type="domain" description="Tyrosinase copper-binding" evidence="11">
    <location>
        <begin position="89"/>
        <end position="106"/>
    </location>
</feature>
<evidence type="ECO:0000256" key="8">
    <source>
        <dbReference type="ARBA" id="ARBA00023101"/>
    </source>
</evidence>
<sequence length="637" mass="73017">MSSGHYIVTGIKIPGQKPAYRKDVDVWYDSEDEESRIQVSLYIQALSFFQKIDYTDEKSYFRIAAIHGKPRVPWGDTTHENKQKNFCSHAQVTFPTWHRPYLALYEQRLHEIMIDDIIGNETFPESKKAEWTAAANKWRLPYWDYAHNPRIAKIAEKKYINILDQNKEDDEPTKVLNPMWSYRLFDKDGKPITMGKLGEYSIEDGYQNCHGTSRHVIPGSKDWGEGFSNSSGVTDLIANPRALNPTKGGLTIENFVGRLLARDYFKSWRPFASTRYVETGEGQEWLSLEQIHNYIHGATAGSFESKTNGHMGNPTVSAFDPIFWIHHCFIDRLCAIWQLVPGNDEHWFDNPEKPPSQGPKPHDIKTKLYPFRKNEIGDYYNSADCEHWTEFGYDYEDTDIEKFKQGLSGGDTSRELYRNINSLYGSERRDFLGMFSGSDAAGLVAGGAKFLPKDLKYDYVVNVIYDRYAINNGESYTIHLFIGDIDETQAFASQESYVGCIFNFSSPYDTSGCQNCREQAEENIHCVGQVPLTRRLLDDLQAEKLDAFDPERIANYLEEGARFKVRVRNSQGADVPLATLEPTFKVAVFAGSAEYSFDDEVLPRYEGHTVIWCLTPQQIQEGNQQEDYERLFGTMEA</sequence>
<accession>A0AAV9XIV8</accession>
<dbReference type="PRINTS" id="PR00092">
    <property type="entry name" value="TYROSINASE"/>
</dbReference>
<comment type="cofactor">
    <cofactor evidence="1">
        <name>Cu(2+)</name>
        <dbReference type="ChEBI" id="CHEBI:29036"/>
    </cofactor>
</comment>
<dbReference type="PROSITE" id="PS00497">
    <property type="entry name" value="TYROSINASE_1"/>
    <property type="match status" value="1"/>
</dbReference>
<comment type="similarity">
    <text evidence="2">Belongs to the tyrosinase family.</text>
</comment>
<dbReference type="Proteomes" id="UP001365542">
    <property type="component" value="Unassembled WGS sequence"/>
</dbReference>
<keyword evidence="5" id="KW-0560">Oxidoreductase</keyword>
<evidence type="ECO:0000259" key="11">
    <source>
        <dbReference type="PROSITE" id="PS00497"/>
    </source>
</evidence>
<keyword evidence="8" id="KW-0470">Melanin biosynthesis</keyword>
<evidence type="ECO:0000313" key="14">
    <source>
        <dbReference type="Proteomes" id="UP001365542"/>
    </source>
</evidence>
<name>A0AAV9XIV8_9PEZI</name>
<comment type="catalytic activity">
    <reaction evidence="9">
        <text>2 L-dopa + O2 = 2 L-dopaquinone + 2 H2O</text>
        <dbReference type="Rhea" id="RHEA:34287"/>
        <dbReference type="ChEBI" id="CHEBI:15377"/>
        <dbReference type="ChEBI" id="CHEBI:15379"/>
        <dbReference type="ChEBI" id="CHEBI:57504"/>
        <dbReference type="ChEBI" id="CHEBI:57924"/>
        <dbReference type="EC" id="1.14.18.1"/>
    </reaction>
</comment>
<dbReference type="PROSITE" id="PS00498">
    <property type="entry name" value="TYROSINASE_2"/>
    <property type="match status" value="1"/>
</dbReference>
<dbReference type="Gene3D" id="2.60.310.20">
    <property type="match status" value="1"/>
</dbReference>
<dbReference type="AlphaFoldDB" id="A0AAV9XIV8"/>
<reference evidence="13 14" key="1">
    <citation type="submission" date="2019-10" db="EMBL/GenBank/DDBJ databases">
        <authorList>
            <person name="Palmer J.M."/>
        </authorList>
    </citation>
    <scope>NUCLEOTIDE SEQUENCE [LARGE SCALE GENOMIC DNA]</scope>
    <source>
        <strain evidence="13 14">TWF694</strain>
    </source>
</reference>
<evidence type="ECO:0000256" key="3">
    <source>
        <dbReference type="ARBA" id="ARBA00011906"/>
    </source>
</evidence>
<proteinExistence type="inferred from homology"/>
<evidence type="ECO:0000313" key="13">
    <source>
        <dbReference type="EMBL" id="KAK6541879.1"/>
    </source>
</evidence>
<dbReference type="Gene3D" id="1.10.1280.10">
    <property type="entry name" value="Di-copper center containing domain from catechol oxidase"/>
    <property type="match status" value="1"/>
</dbReference>
<keyword evidence="14" id="KW-1185">Reference proteome</keyword>
<keyword evidence="4" id="KW-0479">Metal-binding</keyword>
<dbReference type="InterPro" id="IPR008922">
    <property type="entry name" value="Di-copper_centre_dom_sf"/>
</dbReference>
<evidence type="ECO:0000256" key="2">
    <source>
        <dbReference type="ARBA" id="ARBA00009928"/>
    </source>
</evidence>
<evidence type="ECO:0000259" key="12">
    <source>
        <dbReference type="PROSITE" id="PS00498"/>
    </source>
</evidence>
<evidence type="ECO:0000256" key="1">
    <source>
        <dbReference type="ARBA" id="ARBA00001973"/>
    </source>
</evidence>
<dbReference type="SUPFAM" id="SSF48056">
    <property type="entry name" value="Di-copper centre-containing domain"/>
    <property type="match status" value="1"/>
</dbReference>
<gene>
    <name evidence="13" type="ORF">TWF694_007656</name>
</gene>
<dbReference type="Pfam" id="PF00264">
    <property type="entry name" value="Tyrosinase"/>
    <property type="match status" value="1"/>
</dbReference>
<dbReference type="Pfam" id="PF18132">
    <property type="entry name" value="Tyrosinase_C"/>
    <property type="match status" value="1"/>
</dbReference>
<dbReference type="InterPro" id="IPR050316">
    <property type="entry name" value="Tyrosinase/Hemocyanin"/>
</dbReference>
<dbReference type="InterPro" id="IPR002227">
    <property type="entry name" value="Tyrosinase_Cu-bd"/>
</dbReference>
<keyword evidence="7" id="KW-0503">Monooxygenase</keyword>
<dbReference type="EC" id="1.14.18.1" evidence="3"/>
<keyword evidence="6" id="KW-0186">Copper</keyword>